<dbReference type="EMBL" id="ML991817">
    <property type="protein sequence ID" value="KAF2232277.1"/>
    <property type="molecule type" value="Genomic_DNA"/>
</dbReference>
<feature type="region of interest" description="Disordered" evidence="1">
    <location>
        <begin position="159"/>
        <end position="178"/>
    </location>
</feature>
<name>A0A6A6H322_VIRVR</name>
<dbReference type="PANTHER" id="PTHR12232:SF0">
    <property type="entry name" value="THIOREDOXIN DOMAIN-CONTAINING PROTEIN"/>
    <property type="match status" value="1"/>
</dbReference>
<keyword evidence="3" id="KW-1185">Reference proteome</keyword>
<evidence type="ECO:0000256" key="1">
    <source>
        <dbReference type="SAM" id="MobiDB-lite"/>
    </source>
</evidence>
<protein>
    <recommendedName>
        <fullName evidence="4">Glutaredoxin domain-containing protein</fullName>
    </recommendedName>
</protein>
<evidence type="ECO:0000313" key="2">
    <source>
        <dbReference type="EMBL" id="KAF2232277.1"/>
    </source>
</evidence>
<feature type="compositionally biased region" description="Basic and acidic residues" evidence="1">
    <location>
        <begin position="333"/>
        <end position="343"/>
    </location>
</feature>
<dbReference type="PANTHER" id="PTHR12232">
    <property type="entry name" value="SH3 DOMAIN-BINDING GLUTAMIC ACID-RICH-LIKE PROTEIN"/>
    <property type="match status" value="1"/>
</dbReference>
<dbReference type="OrthoDB" id="9932926at2759"/>
<feature type="compositionally biased region" description="Low complexity" evidence="1">
    <location>
        <begin position="189"/>
        <end position="205"/>
    </location>
</feature>
<dbReference type="Proteomes" id="UP000800092">
    <property type="component" value="Unassembled WGS sequence"/>
</dbReference>
<proteinExistence type="predicted"/>
<sequence length="406" mass="41707">MADIASFDDDPTLYLFTSLTAGSSHIITATSRLETILKANKIPFQALDTATEERARKLWGRRAGKRKLPGLVKQGMVLGDLEQIEEWNEFGELKENIGPTPSLDAAPSGPSSADLASKPGQTANTLAPSTSTSHPSISANPQPGAALRQLGTEAAAVANAKKTGGTPLLPKAGVDASKMRPLPSDVAAAPREATAAAATGGLEARSGAEREKEKGMGVGKENEAPVEEVLSLVLDDAATKPETMNSSVGAKRASVEQAKENADEVEKAEAATSVEGEEGGKLADVTNVGEGADMGAGKDVDGTLHPSNSGKDLAAKSQDNLAAVGLSVEEKQGAGAEQIEHRGSSVNLVDDAEVKEVEKATAIPEVKEEEEETATGGEAKQVGVGEVDTKGDLNAVGEGAGMKTQE</sequence>
<feature type="compositionally biased region" description="Basic and acidic residues" evidence="1">
    <location>
        <begin position="253"/>
        <end position="269"/>
    </location>
</feature>
<evidence type="ECO:0008006" key="4">
    <source>
        <dbReference type="Google" id="ProtNLM"/>
    </source>
</evidence>
<dbReference type="SUPFAM" id="SSF52833">
    <property type="entry name" value="Thioredoxin-like"/>
    <property type="match status" value="1"/>
</dbReference>
<dbReference type="GO" id="GO:0005737">
    <property type="term" value="C:cytoplasm"/>
    <property type="evidence" value="ECO:0007669"/>
    <property type="project" value="TreeGrafter"/>
</dbReference>
<feature type="region of interest" description="Disordered" evidence="1">
    <location>
        <begin position="95"/>
        <end position="144"/>
    </location>
</feature>
<feature type="non-terminal residue" evidence="2">
    <location>
        <position position="406"/>
    </location>
</feature>
<feature type="region of interest" description="Disordered" evidence="1">
    <location>
        <begin position="333"/>
        <end position="406"/>
    </location>
</feature>
<dbReference type="InterPro" id="IPR051033">
    <property type="entry name" value="SH3BGR"/>
</dbReference>
<feature type="compositionally biased region" description="Basic and acidic residues" evidence="1">
    <location>
        <begin position="206"/>
        <end position="223"/>
    </location>
</feature>
<feature type="region of interest" description="Disordered" evidence="1">
    <location>
        <begin position="241"/>
        <end position="313"/>
    </location>
</feature>
<gene>
    <name evidence="2" type="ORF">EV356DRAFT_505457</name>
</gene>
<accession>A0A6A6H322</accession>
<feature type="region of interest" description="Disordered" evidence="1">
    <location>
        <begin position="189"/>
        <end position="223"/>
    </location>
</feature>
<dbReference type="Gene3D" id="3.40.30.10">
    <property type="entry name" value="Glutaredoxin"/>
    <property type="match status" value="1"/>
</dbReference>
<feature type="compositionally biased region" description="Polar residues" evidence="1">
    <location>
        <begin position="119"/>
        <end position="141"/>
    </location>
</feature>
<evidence type="ECO:0000313" key="3">
    <source>
        <dbReference type="Proteomes" id="UP000800092"/>
    </source>
</evidence>
<dbReference type="InterPro" id="IPR036249">
    <property type="entry name" value="Thioredoxin-like_sf"/>
</dbReference>
<dbReference type="AlphaFoldDB" id="A0A6A6H322"/>
<reference evidence="2" key="1">
    <citation type="journal article" date="2020" name="Stud. Mycol.">
        <title>101 Dothideomycetes genomes: a test case for predicting lifestyles and emergence of pathogens.</title>
        <authorList>
            <person name="Haridas S."/>
            <person name="Albert R."/>
            <person name="Binder M."/>
            <person name="Bloem J."/>
            <person name="Labutti K."/>
            <person name="Salamov A."/>
            <person name="Andreopoulos B."/>
            <person name="Baker S."/>
            <person name="Barry K."/>
            <person name="Bills G."/>
            <person name="Bluhm B."/>
            <person name="Cannon C."/>
            <person name="Castanera R."/>
            <person name="Culley D."/>
            <person name="Daum C."/>
            <person name="Ezra D."/>
            <person name="Gonzalez J."/>
            <person name="Henrissat B."/>
            <person name="Kuo A."/>
            <person name="Liang C."/>
            <person name="Lipzen A."/>
            <person name="Lutzoni F."/>
            <person name="Magnuson J."/>
            <person name="Mondo S."/>
            <person name="Nolan M."/>
            <person name="Ohm R."/>
            <person name="Pangilinan J."/>
            <person name="Park H.-J."/>
            <person name="Ramirez L."/>
            <person name="Alfaro M."/>
            <person name="Sun H."/>
            <person name="Tritt A."/>
            <person name="Yoshinaga Y."/>
            <person name="Zwiers L.-H."/>
            <person name="Turgeon B."/>
            <person name="Goodwin S."/>
            <person name="Spatafora J."/>
            <person name="Crous P."/>
            <person name="Grigoriev I."/>
        </authorList>
    </citation>
    <scope>NUCLEOTIDE SEQUENCE</scope>
    <source>
        <strain evidence="2">Tuck. ex Michener</strain>
    </source>
</reference>
<organism evidence="2 3">
    <name type="scientific">Viridothelium virens</name>
    <name type="common">Speckled blister lichen</name>
    <name type="synonym">Trypethelium virens</name>
    <dbReference type="NCBI Taxonomy" id="1048519"/>
    <lineage>
        <taxon>Eukaryota</taxon>
        <taxon>Fungi</taxon>
        <taxon>Dikarya</taxon>
        <taxon>Ascomycota</taxon>
        <taxon>Pezizomycotina</taxon>
        <taxon>Dothideomycetes</taxon>
        <taxon>Dothideomycetes incertae sedis</taxon>
        <taxon>Trypetheliales</taxon>
        <taxon>Trypetheliaceae</taxon>
        <taxon>Viridothelium</taxon>
    </lineage>
</organism>